<reference evidence="2 3" key="1">
    <citation type="submission" date="2018-03" db="EMBL/GenBank/DDBJ databases">
        <title>Aeromonas veronii whole genome sequencing and analysis.</title>
        <authorList>
            <person name="Xie H."/>
            <person name="Liu T."/>
            <person name="Wang K."/>
        </authorList>
    </citation>
    <scope>NUCLEOTIDE SEQUENCE [LARGE SCALE GENOMIC DNA]</scope>
    <source>
        <strain evidence="2 3">XH.VA.1</strain>
    </source>
</reference>
<dbReference type="InterPro" id="IPR037063">
    <property type="entry name" value="PHb_sf"/>
</dbReference>
<feature type="domain" description="Bacterial Pleckstrin homology" evidence="1">
    <location>
        <begin position="23"/>
        <end position="127"/>
    </location>
</feature>
<sequence length="134" mass="15158">MEFKMLDFNSWYIKALVINPEHKSLVEHLMIPGEEILVASKEIDACVFLTNKRIIVSSKSGMIGKKIDCTSIPYKKIQMYSITKSESKDKGGMVEILVFGMEREKTTQRIEFGFTSEEDAMIAEKVISEGVLSV</sequence>
<dbReference type="InterPro" id="IPR012544">
    <property type="entry name" value="PHb"/>
</dbReference>
<comment type="caution">
    <text evidence="2">The sequence shown here is derived from an EMBL/GenBank/DDBJ whole genome shotgun (WGS) entry which is preliminary data.</text>
</comment>
<accession>A0A2T4MZJ7</accession>
<dbReference type="SUPFAM" id="SSF50729">
    <property type="entry name" value="PH domain-like"/>
    <property type="match status" value="1"/>
</dbReference>
<name>A0A2T4MZJ7_AERVE</name>
<dbReference type="Pfam" id="PF08000">
    <property type="entry name" value="bPH_1"/>
    <property type="match status" value="1"/>
</dbReference>
<dbReference type="Proteomes" id="UP000241986">
    <property type="component" value="Unassembled WGS sequence"/>
</dbReference>
<dbReference type="Gene3D" id="2.30.29.50">
    <property type="entry name" value="Bacterial Pleckstrin homology domain"/>
    <property type="match status" value="1"/>
</dbReference>
<dbReference type="AlphaFoldDB" id="A0A2T4MZJ7"/>
<gene>
    <name evidence="2" type="ORF">DAA48_15565</name>
</gene>
<dbReference type="EMBL" id="PZKL01000037">
    <property type="protein sequence ID" value="PTH79987.1"/>
    <property type="molecule type" value="Genomic_DNA"/>
</dbReference>
<proteinExistence type="predicted"/>
<organism evidence="2 3">
    <name type="scientific">Aeromonas veronii</name>
    <dbReference type="NCBI Taxonomy" id="654"/>
    <lineage>
        <taxon>Bacteria</taxon>
        <taxon>Pseudomonadati</taxon>
        <taxon>Pseudomonadota</taxon>
        <taxon>Gammaproteobacteria</taxon>
        <taxon>Aeromonadales</taxon>
        <taxon>Aeromonadaceae</taxon>
        <taxon>Aeromonas</taxon>
    </lineage>
</organism>
<protein>
    <recommendedName>
        <fullName evidence="1">Bacterial Pleckstrin homology domain-containing protein</fullName>
    </recommendedName>
</protein>
<evidence type="ECO:0000259" key="1">
    <source>
        <dbReference type="Pfam" id="PF08000"/>
    </source>
</evidence>
<evidence type="ECO:0000313" key="2">
    <source>
        <dbReference type="EMBL" id="PTH79987.1"/>
    </source>
</evidence>
<evidence type="ECO:0000313" key="3">
    <source>
        <dbReference type="Proteomes" id="UP000241986"/>
    </source>
</evidence>